<protein>
    <submittedName>
        <fullName evidence="1">Uncharacterized protein</fullName>
    </submittedName>
</protein>
<dbReference type="Proteomes" id="UP000053676">
    <property type="component" value="Unassembled WGS sequence"/>
</dbReference>
<evidence type="ECO:0000313" key="2">
    <source>
        <dbReference type="Proteomes" id="UP000053676"/>
    </source>
</evidence>
<name>W2TGI2_NECAM</name>
<organism evidence="1 2">
    <name type="scientific">Necator americanus</name>
    <name type="common">Human hookworm</name>
    <dbReference type="NCBI Taxonomy" id="51031"/>
    <lineage>
        <taxon>Eukaryota</taxon>
        <taxon>Metazoa</taxon>
        <taxon>Ecdysozoa</taxon>
        <taxon>Nematoda</taxon>
        <taxon>Chromadorea</taxon>
        <taxon>Rhabditida</taxon>
        <taxon>Rhabditina</taxon>
        <taxon>Rhabditomorpha</taxon>
        <taxon>Strongyloidea</taxon>
        <taxon>Ancylostomatidae</taxon>
        <taxon>Bunostominae</taxon>
        <taxon>Necator</taxon>
    </lineage>
</organism>
<dbReference type="KEGG" id="nai:NECAME_08991"/>
<sequence>MYFVRSEFYIFYYGSDMTDRMFGVPEQSFKEFRLSLKRSKGPTIINSRFPPLFSFVEKPRSIDKYYEFVEG</sequence>
<gene>
    <name evidence="1" type="ORF">NECAME_08991</name>
</gene>
<proteinExistence type="predicted"/>
<evidence type="ECO:0000313" key="1">
    <source>
        <dbReference type="EMBL" id="ETN80709.1"/>
    </source>
</evidence>
<dbReference type="AlphaFoldDB" id="W2TGI2"/>
<accession>W2TGI2</accession>
<dbReference type="EMBL" id="KI658987">
    <property type="protein sequence ID" value="ETN80709.1"/>
    <property type="molecule type" value="Genomic_DNA"/>
</dbReference>
<reference evidence="2" key="1">
    <citation type="journal article" date="2014" name="Nat. Genet.">
        <title>Genome of the human hookworm Necator americanus.</title>
        <authorList>
            <person name="Tang Y.T."/>
            <person name="Gao X."/>
            <person name="Rosa B.A."/>
            <person name="Abubucker S."/>
            <person name="Hallsworth-Pepin K."/>
            <person name="Martin J."/>
            <person name="Tyagi R."/>
            <person name="Heizer E."/>
            <person name="Zhang X."/>
            <person name="Bhonagiri-Palsikar V."/>
            <person name="Minx P."/>
            <person name="Warren W.C."/>
            <person name="Wang Q."/>
            <person name="Zhan B."/>
            <person name="Hotez P.J."/>
            <person name="Sternberg P.W."/>
            <person name="Dougall A."/>
            <person name="Gaze S.T."/>
            <person name="Mulvenna J."/>
            <person name="Sotillo J."/>
            <person name="Ranganathan S."/>
            <person name="Rabelo E.M."/>
            <person name="Wilson R.K."/>
            <person name="Felgner P.L."/>
            <person name="Bethony J."/>
            <person name="Hawdon J.M."/>
            <person name="Gasser R.B."/>
            <person name="Loukas A."/>
            <person name="Mitreva M."/>
        </authorList>
    </citation>
    <scope>NUCLEOTIDE SEQUENCE [LARGE SCALE GENOMIC DNA]</scope>
</reference>
<keyword evidence="2" id="KW-1185">Reference proteome</keyword>